<dbReference type="EMBL" id="MFJF01000007">
    <property type="protein sequence ID" value="OGG07885.1"/>
    <property type="molecule type" value="Genomic_DNA"/>
</dbReference>
<dbReference type="InterPro" id="IPR043725">
    <property type="entry name" value="DUF5667"/>
</dbReference>
<feature type="domain" description="DUF5667" evidence="1">
    <location>
        <begin position="43"/>
        <end position="144"/>
    </location>
</feature>
<dbReference type="AlphaFoldDB" id="A0A1F5Z689"/>
<proteinExistence type="predicted"/>
<dbReference type="Proteomes" id="UP000177354">
    <property type="component" value="Unassembled WGS sequence"/>
</dbReference>
<evidence type="ECO:0000313" key="2">
    <source>
        <dbReference type="EMBL" id="OGG07885.1"/>
    </source>
</evidence>
<accession>A0A1F5Z689</accession>
<evidence type="ECO:0000259" key="1">
    <source>
        <dbReference type="Pfam" id="PF18915"/>
    </source>
</evidence>
<reference evidence="2 3" key="1">
    <citation type="journal article" date="2016" name="Nat. Commun.">
        <title>Thousands of microbial genomes shed light on interconnected biogeochemical processes in an aquifer system.</title>
        <authorList>
            <person name="Anantharaman K."/>
            <person name="Brown C.T."/>
            <person name="Hug L.A."/>
            <person name="Sharon I."/>
            <person name="Castelle C.J."/>
            <person name="Probst A.J."/>
            <person name="Thomas B.C."/>
            <person name="Singh A."/>
            <person name="Wilkins M.J."/>
            <person name="Karaoz U."/>
            <person name="Brodie E.L."/>
            <person name="Williams K.H."/>
            <person name="Hubbard S.S."/>
            <person name="Banfield J.F."/>
        </authorList>
    </citation>
    <scope>NUCLEOTIDE SEQUENCE [LARGE SCALE GENOMIC DNA]</scope>
</reference>
<comment type="caution">
    <text evidence="2">The sequence shown here is derived from an EMBL/GenBank/DDBJ whole genome shotgun (WGS) entry which is preliminary data.</text>
</comment>
<sequence length="178" mass="20606">MNHKISLIILFLIAFFLFFQLDYQVARAQTTPTPIDYHLPFPGILPDHPLYPMKRIRDWLLLFFNRNPIKKTEYHLLFADKKLVMAQLLLDKRKTDLSVNTLIESQTELLKSVSVFNTLASSSNPPENFSDKIELAIKKHSDLINKIDFSITDLNQKKIIRQALGINQQALNQISSLK</sequence>
<evidence type="ECO:0000313" key="3">
    <source>
        <dbReference type="Proteomes" id="UP000177354"/>
    </source>
</evidence>
<protein>
    <recommendedName>
        <fullName evidence="1">DUF5667 domain-containing protein</fullName>
    </recommendedName>
</protein>
<gene>
    <name evidence="2" type="ORF">A2777_00550</name>
</gene>
<name>A0A1F5Z689_9BACT</name>
<dbReference type="Pfam" id="PF18915">
    <property type="entry name" value="DUF5667"/>
    <property type="match status" value="1"/>
</dbReference>
<organism evidence="2 3">
    <name type="scientific">Candidatus Gottesmanbacteria bacterium RIFCSPHIGHO2_01_FULL_40_15</name>
    <dbReference type="NCBI Taxonomy" id="1798376"/>
    <lineage>
        <taxon>Bacteria</taxon>
        <taxon>Candidatus Gottesmaniibacteriota</taxon>
    </lineage>
</organism>